<dbReference type="Proteomes" id="UP000237347">
    <property type="component" value="Unassembled WGS sequence"/>
</dbReference>
<keyword evidence="1" id="KW-0732">Signal</keyword>
<organism evidence="2 3">
    <name type="scientific">Quercus suber</name>
    <name type="common">Cork oak</name>
    <dbReference type="NCBI Taxonomy" id="58331"/>
    <lineage>
        <taxon>Eukaryota</taxon>
        <taxon>Viridiplantae</taxon>
        <taxon>Streptophyta</taxon>
        <taxon>Embryophyta</taxon>
        <taxon>Tracheophyta</taxon>
        <taxon>Spermatophyta</taxon>
        <taxon>Magnoliopsida</taxon>
        <taxon>eudicotyledons</taxon>
        <taxon>Gunneridae</taxon>
        <taxon>Pentapetalae</taxon>
        <taxon>rosids</taxon>
        <taxon>fabids</taxon>
        <taxon>Fagales</taxon>
        <taxon>Fagaceae</taxon>
        <taxon>Quercus</taxon>
    </lineage>
</organism>
<dbReference type="AlphaFoldDB" id="A0AAW0MB02"/>
<evidence type="ECO:0000313" key="2">
    <source>
        <dbReference type="EMBL" id="KAK7859924.1"/>
    </source>
</evidence>
<sequence length="78" mass="9159">MAGLCKLCFISILLLLLFPDFNTCKNAALYSLYMLQCQLQHPLHRQQLFHLSLLLRLQILMFHLLQHKALLLLLLLED</sequence>
<feature type="signal peptide" evidence="1">
    <location>
        <begin position="1"/>
        <end position="24"/>
    </location>
</feature>
<keyword evidence="3" id="KW-1185">Reference proteome</keyword>
<gene>
    <name evidence="2" type="ORF">CFP56_000411</name>
</gene>
<feature type="chain" id="PRO_5043732283" description="Secreted protein" evidence="1">
    <location>
        <begin position="25"/>
        <end position="78"/>
    </location>
</feature>
<name>A0AAW0MB02_QUESU</name>
<protein>
    <recommendedName>
        <fullName evidence="4">Secreted protein</fullName>
    </recommendedName>
</protein>
<proteinExistence type="predicted"/>
<comment type="caution">
    <text evidence="2">The sequence shown here is derived from an EMBL/GenBank/DDBJ whole genome shotgun (WGS) entry which is preliminary data.</text>
</comment>
<evidence type="ECO:0000256" key="1">
    <source>
        <dbReference type="SAM" id="SignalP"/>
    </source>
</evidence>
<dbReference type="EMBL" id="PKMF04000009">
    <property type="protein sequence ID" value="KAK7859924.1"/>
    <property type="molecule type" value="Genomic_DNA"/>
</dbReference>
<evidence type="ECO:0000313" key="3">
    <source>
        <dbReference type="Proteomes" id="UP000237347"/>
    </source>
</evidence>
<reference evidence="2 3" key="1">
    <citation type="journal article" date="2018" name="Sci. Data">
        <title>The draft genome sequence of cork oak.</title>
        <authorList>
            <person name="Ramos A.M."/>
            <person name="Usie A."/>
            <person name="Barbosa P."/>
            <person name="Barros P.M."/>
            <person name="Capote T."/>
            <person name="Chaves I."/>
            <person name="Simoes F."/>
            <person name="Abreu I."/>
            <person name="Carrasquinho I."/>
            <person name="Faro C."/>
            <person name="Guimaraes J.B."/>
            <person name="Mendonca D."/>
            <person name="Nobrega F."/>
            <person name="Rodrigues L."/>
            <person name="Saibo N.J.M."/>
            <person name="Varela M.C."/>
            <person name="Egas C."/>
            <person name="Matos J."/>
            <person name="Miguel C.M."/>
            <person name="Oliveira M.M."/>
            <person name="Ricardo C.P."/>
            <person name="Goncalves S."/>
        </authorList>
    </citation>
    <scope>NUCLEOTIDE SEQUENCE [LARGE SCALE GENOMIC DNA]</scope>
    <source>
        <strain evidence="3">cv. HL8</strain>
    </source>
</reference>
<evidence type="ECO:0008006" key="4">
    <source>
        <dbReference type="Google" id="ProtNLM"/>
    </source>
</evidence>
<accession>A0AAW0MB02</accession>